<dbReference type="AlphaFoldDB" id="A0A1I4B8D4"/>
<dbReference type="SUPFAM" id="SSF46689">
    <property type="entry name" value="Homeodomain-like"/>
    <property type="match status" value="1"/>
</dbReference>
<dbReference type="InterPro" id="IPR018060">
    <property type="entry name" value="HTH_AraC"/>
</dbReference>
<dbReference type="Gene3D" id="1.10.10.60">
    <property type="entry name" value="Homeodomain-like"/>
    <property type="match status" value="1"/>
</dbReference>
<dbReference type="PANTHER" id="PTHR43280:SF32">
    <property type="entry name" value="TRANSCRIPTIONAL REGULATORY PROTEIN"/>
    <property type="match status" value="1"/>
</dbReference>
<reference evidence="6" key="1">
    <citation type="submission" date="2016-10" db="EMBL/GenBank/DDBJ databases">
        <authorList>
            <person name="Varghese N."/>
            <person name="Submissions S."/>
        </authorList>
    </citation>
    <scope>NUCLEOTIDE SEQUENCE [LARGE SCALE GENOMIC DNA]</scope>
    <source>
        <strain evidence="6">DSM 28453</strain>
    </source>
</reference>
<dbReference type="GO" id="GO:0043565">
    <property type="term" value="F:sequence-specific DNA binding"/>
    <property type="evidence" value="ECO:0007669"/>
    <property type="project" value="InterPro"/>
</dbReference>
<dbReference type="SMART" id="SM00342">
    <property type="entry name" value="HTH_ARAC"/>
    <property type="match status" value="1"/>
</dbReference>
<protein>
    <submittedName>
        <fullName evidence="5">AraC family transcriptional regulator, transcriptional activator of pobA</fullName>
    </submittedName>
</protein>
<keyword evidence="6" id="KW-1185">Reference proteome</keyword>
<name>A0A1I4B8D4_9RHOB</name>
<evidence type="ECO:0000259" key="4">
    <source>
        <dbReference type="PROSITE" id="PS01124"/>
    </source>
</evidence>
<dbReference type="PROSITE" id="PS01124">
    <property type="entry name" value="HTH_ARAC_FAMILY_2"/>
    <property type="match status" value="1"/>
</dbReference>
<keyword evidence="2" id="KW-0238">DNA-binding</keyword>
<dbReference type="Pfam" id="PF12833">
    <property type="entry name" value="HTH_18"/>
    <property type="match status" value="1"/>
</dbReference>
<feature type="domain" description="HTH araC/xylS-type" evidence="4">
    <location>
        <begin position="141"/>
        <end position="239"/>
    </location>
</feature>
<keyword evidence="3" id="KW-0804">Transcription</keyword>
<sequence length="247" mass="27613">MLELLHVRTHHLLIWTTRGQGRVLLNGVRRGFGTHNAIFAPAGKLVSIELGLQVQGLVALIPADERFSFPDRAQHLRLQDGTEQLEFIAILDALRRELHENRPFIEDALTAHTQLLSVTLRRDLLTAGDLPRAKAAQTLARAYGDLLSKHFTEGHSMAWYADQLGVTPTHLSRVCKQSAGITAADMLSQLVQHRARLLLITTDRPMRIIARDLGFGSAAYFTRFCQQHFGAPPSQIRKQARPSKRAP</sequence>
<evidence type="ECO:0000256" key="2">
    <source>
        <dbReference type="ARBA" id="ARBA00023125"/>
    </source>
</evidence>
<proteinExistence type="predicted"/>
<keyword evidence="1" id="KW-0805">Transcription regulation</keyword>
<dbReference type="STRING" id="1280847.SAMN04488036_101888"/>
<dbReference type="InterPro" id="IPR009057">
    <property type="entry name" value="Homeodomain-like_sf"/>
</dbReference>
<dbReference type="GO" id="GO:0003700">
    <property type="term" value="F:DNA-binding transcription factor activity"/>
    <property type="evidence" value="ECO:0007669"/>
    <property type="project" value="InterPro"/>
</dbReference>
<accession>A0A1I4B8D4</accession>
<evidence type="ECO:0000313" key="6">
    <source>
        <dbReference type="Proteomes" id="UP000198851"/>
    </source>
</evidence>
<dbReference type="PANTHER" id="PTHR43280">
    <property type="entry name" value="ARAC-FAMILY TRANSCRIPTIONAL REGULATOR"/>
    <property type="match status" value="1"/>
</dbReference>
<evidence type="ECO:0000256" key="1">
    <source>
        <dbReference type="ARBA" id="ARBA00023015"/>
    </source>
</evidence>
<evidence type="ECO:0000256" key="3">
    <source>
        <dbReference type="ARBA" id="ARBA00023163"/>
    </source>
</evidence>
<organism evidence="5 6">
    <name type="scientific">Shimia haliotis</name>
    <dbReference type="NCBI Taxonomy" id="1280847"/>
    <lineage>
        <taxon>Bacteria</taxon>
        <taxon>Pseudomonadati</taxon>
        <taxon>Pseudomonadota</taxon>
        <taxon>Alphaproteobacteria</taxon>
        <taxon>Rhodobacterales</taxon>
        <taxon>Roseobacteraceae</taxon>
    </lineage>
</organism>
<evidence type="ECO:0000313" key="5">
    <source>
        <dbReference type="EMBL" id="SFK65162.1"/>
    </source>
</evidence>
<gene>
    <name evidence="5" type="ORF">SAMN04488036_101888</name>
</gene>
<dbReference type="Proteomes" id="UP000198851">
    <property type="component" value="Unassembled WGS sequence"/>
</dbReference>
<dbReference type="EMBL" id="FOSZ01000001">
    <property type="protein sequence ID" value="SFK65162.1"/>
    <property type="molecule type" value="Genomic_DNA"/>
</dbReference>